<feature type="transmembrane region" description="Helical" evidence="5">
    <location>
        <begin position="154"/>
        <end position="181"/>
    </location>
</feature>
<dbReference type="PANTHER" id="PTHR43632">
    <property type="entry name" value="PERMEASE COMPONENT OF TUNGSTATE ABC TRANSPORTER"/>
    <property type="match status" value="1"/>
</dbReference>
<evidence type="ECO:0000256" key="4">
    <source>
        <dbReference type="ARBA" id="ARBA00023136"/>
    </source>
</evidence>
<dbReference type="NCBIfam" id="NF038017">
    <property type="entry name" value="ABC_perm1"/>
    <property type="match status" value="1"/>
</dbReference>
<dbReference type="GO" id="GO:0005886">
    <property type="term" value="C:plasma membrane"/>
    <property type="evidence" value="ECO:0007669"/>
    <property type="project" value="UniProtKB-SubCell"/>
</dbReference>
<comment type="caution">
    <text evidence="7">The sequence shown here is derived from an EMBL/GenBank/DDBJ whole genome shotgun (WGS) entry which is preliminary data.</text>
</comment>
<feature type="transmembrane region" description="Helical" evidence="5">
    <location>
        <begin position="201"/>
        <end position="225"/>
    </location>
</feature>
<comment type="similarity">
    <text evidence="5">Belongs to the binding-protein-dependent transport system permease family.</text>
</comment>
<evidence type="ECO:0000256" key="5">
    <source>
        <dbReference type="RuleBase" id="RU363032"/>
    </source>
</evidence>
<feature type="transmembrane region" description="Helical" evidence="5">
    <location>
        <begin position="105"/>
        <end position="126"/>
    </location>
</feature>
<name>A0ABD4TME4_9EURY</name>
<dbReference type="PROSITE" id="PS50928">
    <property type="entry name" value="ABC_TM1"/>
    <property type="match status" value="1"/>
</dbReference>
<sequence length="228" mass="24377">MNEIVAGFTTALELIVSLDPEVIETAIRSIIISLTATFFATLLAIPIGSLITFSEFRGKQALINLIQTLYALPTVLVGLFVFLLISRAGPFGFLRLLFTPEGMIIAQTVLILPILVGLTISALKGVDTTILDTLRSLGATRYQFMNSVVREARYAIMAAVVLAFGRAISEVGAAIMIGGNIRGHTRVLTTAISLETSMGNLAMSIALGIILLGIALVINLILAYVQNR</sequence>
<dbReference type="Pfam" id="PF00528">
    <property type="entry name" value="BPD_transp_1"/>
    <property type="match status" value="1"/>
</dbReference>
<evidence type="ECO:0000313" key="7">
    <source>
        <dbReference type="EMBL" id="MCQ1539591.1"/>
    </source>
</evidence>
<keyword evidence="5" id="KW-0813">Transport</keyword>
<dbReference type="AlphaFoldDB" id="A0ABD4TME4"/>
<reference evidence="7 8" key="1">
    <citation type="submission" date="2019-08" db="EMBL/GenBank/DDBJ databases">
        <authorList>
            <person name="Chen S.-C."/>
            <person name="Lai M.-C."/>
            <person name="You Y.-T."/>
        </authorList>
    </citation>
    <scope>NUCLEOTIDE SEQUENCE [LARGE SCALE GENOMIC DNA]</scope>
    <source>
        <strain evidence="7 8">P2F9704a</strain>
    </source>
</reference>
<dbReference type="RefSeq" id="WP_255333566.1">
    <property type="nucleotide sequence ID" value="NZ_VOTZ01000046.1"/>
</dbReference>
<feature type="transmembrane region" description="Helical" evidence="5">
    <location>
        <begin position="30"/>
        <end position="53"/>
    </location>
</feature>
<accession>A0ABD4TME4</accession>
<dbReference type="InterPro" id="IPR049783">
    <property type="entry name" value="ABC_perm_TupB-like"/>
</dbReference>
<organism evidence="7 8">
    <name type="scientific">Methanocalculus taiwanensis</name>
    <dbReference type="NCBI Taxonomy" id="106207"/>
    <lineage>
        <taxon>Archaea</taxon>
        <taxon>Methanobacteriati</taxon>
        <taxon>Methanobacteriota</taxon>
        <taxon>Stenosarchaea group</taxon>
        <taxon>Methanomicrobia</taxon>
        <taxon>Methanomicrobiales</taxon>
        <taxon>Methanocalculaceae</taxon>
        <taxon>Methanocalculus</taxon>
    </lineage>
</organism>
<keyword evidence="3 5" id="KW-1133">Transmembrane helix</keyword>
<dbReference type="PANTHER" id="PTHR43632:SF1">
    <property type="entry name" value="PERMEASE COMPONENT OF TUNGSTATE ABC TRANSPORTER"/>
    <property type="match status" value="1"/>
</dbReference>
<evidence type="ECO:0000256" key="3">
    <source>
        <dbReference type="ARBA" id="ARBA00022989"/>
    </source>
</evidence>
<evidence type="ECO:0000256" key="1">
    <source>
        <dbReference type="ARBA" id="ARBA00004141"/>
    </source>
</evidence>
<feature type="transmembrane region" description="Helical" evidence="5">
    <location>
        <begin position="65"/>
        <end position="85"/>
    </location>
</feature>
<keyword evidence="4 5" id="KW-0472">Membrane</keyword>
<dbReference type="SUPFAM" id="SSF161098">
    <property type="entry name" value="MetI-like"/>
    <property type="match status" value="1"/>
</dbReference>
<protein>
    <submittedName>
        <fullName evidence="7">ABC transporter permease subunit</fullName>
    </submittedName>
</protein>
<evidence type="ECO:0000259" key="6">
    <source>
        <dbReference type="PROSITE" id="PS50928"/>
    </source>
</evidence>
<proteinExistence type="inferred from homology"/>
<feature type="domain" description="ABC transmembrane type-1" evidence="6">
    <location>
        <begin position="26"/>
        <end position="222"/>
    </location>
</feature>
<dbReference type="Proteomes" id="UP001524383">
    <property type="component" value="Unassembled WGS sequence"/>
</dbReference>
<evidence type="ECO:0000313" key="8">
    <source>
        <dbReference type="Proteomes" id="UP001524383"/>
    </source>
</evidence>
<dbReference type="Gene3D" id="1.10.3720.10">
    <property type="entry name" value="MetI-like"/>
    <property type="match status" value="1"/>
</dbReference>
<comment type="subcellular location">
    <subcellularLocation>
        <location evidence="5">Cell membrane</location>
        <topology evidence="5">Multi-pass membrane protein</topology>
    </subcellularLocation>
    <subcellularLocation>
        <location evidence="1">Membrane</location>
        <topology evidence="1">Multi-pass membrane protein</topology>
    </subcellularLocation>
</comment>
<keyword evidence="8" id="KW-1185">Reference proteome</keyword>
<dbReference type="InterPro" id="IPR000515">
    <property type="entry name" value="MetI-like"/>
</dbReference>
<evidence type="ECO:0000256" key="2">
    <source>
        <dbReference type="ARBA" id="ARBA00022692"/>
    </source>
</evidence>
<dbReference type="CDD" id="cd06261">
    <property type="entry name" value="TM_PBP2"/>
    <property type="match status" value="1"/>
</dbReference>
<keyword evidence="2 5" id="KW-0812">Transmembrane</keyword>
<dbReference type="InterPro" id="IPR035906">
    <property type="entry name" value="MetI-like_sf"/>
</dbReference>
<gene>
    <name evidence="7" type="ORF">FTO68_11490</name>
</gene>
<dbReference type="EMBL" id="VOTZ01000046">
    <property type="protein sequence ID" value="MCQ1539591.1"/>
    <property type="molecule type" value="Genomic_DNA"/>
</dbReference>